<dbReference type="CDD" id="cd11037">
    <property type="entry name" value="CYP199A2-like"/>
    <property type="match status" value="1"/>
</dbReference>
<organism evidence="9 11">
    <name type="scientific">Rhodococcus opacus</name>
    <name type="common">Nocardia opaca</name>
    <dbReference type="NCBI Taxonomy" id="37919"/>
    <lineage>
        <taxon>Bacteria</taxon>
        <taxon>Bacillati</taxon>
        <taxon>Actinomycetota</taxon>
        <taxon>Actinomycetes</taxon>
        <taxon>Mycobacteriales</taxon>
        <taxon>Nocardiaceae</taxon>
        <taxon>Rhodococcus</taxon>
    </lineage>
</organism>
<dbReference type="Proteomes" id="UP001066327">
    <property type="component" value="Unassembled WGS sequence"/>
</dbReference>
<gene>
    <name evidence="8" type="ORF">O4328_28555</name>
    <name evidence="9" type="ORF">Q5707_37700</name>
</gene>
<evidence type="ECO:0000256" key="4">
    <source>
        <dbReference type="ARBA" id="ARBA00023002"/>
    </source>
</evidence>
<dbReference type="PANTHER" id="PTHR46696">
    <property type="entry name" value="P450, PUTATIVE (EUROFUNG)-RELATED"/>
    <property type="match status" value="1"/>
</dbReference>
<dbReference type="Proteomes" id="UP001231166">
    <property type="component" value="Plasmid pRho-VOC14-C342"/>
</dbReference>
<dbReference type="SUPFAM" id="SSF48264">
    <property type="entry name" value="Cytochrome P450"/>
    <property type="match status" value="1"/>
</dbReference>
<reference evidence="9" key="2">
    <citation type="submission" date="2023-07" db="EMBL/GenBank/DDBJ databases">
        <title>Genomic analysis of Rhodococcus opacus VOC-14 with glycol ethers degradation activity.</title>
        <authorList>
            <person name="Narkevich D.A."/>
            <person name="Hlushen A.M."/>
            <person name="Akhremchuk A.E."/>
            <person name="Sikolenko M.A."/>
            <person name="Valentovich L.N."/>
        </authorList>
    </citation>
    <scope>NUCLEOTIDE SEQUENCE</scope>
    <source>
        <strain evidence="9">VOC-14</strain>
        <plasmid evidence="9">pRho-VOC14-C342</plasmid>
    </source>
</reference>
<dbReference type="EMBL" id="JAPWIS010000017">
    <property type="protein sequence ID" value="MCZ4587592.1"/>
    <property type="molecule type" value="Genomic_DNA"/>
</dbReference>
<reference evidence="8" key="1">
    <citation type="submission" date="2022-12" db="EMBL/GenBank/DDBJ databases">
        <authorList>
            <person name="Krivoruchko A.V."/>
            <person name="Elkin A."/>
        </authorList>
    </citation>
    <scope>NUCLEOTIDE SEQUENCE</scope>
    <source>
        <strain evidence="8">IEGM 249</strain>
    </source>
</reference>
<protein>
    <submittedName>
        <fullName evidence="9">Cytochrome P450</fullName>
    </submittedName>
</protein>
<dbReference type="PRINTS" id="PR00359">
    <property type="entry name" value="BP450"/>
</dbReference>
<dbReference type="PROSITE" id="PS00086">
    <property type="entry name" value="CYTOCHROME_P450"/>
    <property type="match status" value="1"/>
</dbReference>
<dbReference type="EMBL" id="CP130954">
    <property type="protein sequence ID" value="WLF51409.1"/>
    <property type="molecule type" value="Genomic_DNA"/>
</dbReference>
<dbReference type="InterPro" id="IPR017972">
    <property type="entry name" value="Cyt_P450_CS"/>
</dbReference>
<keyword evidence="6 7" id="KW-0503">Monooxygenase</keyword>
<dbReference type="InterPro" id="IPR036396">
    <property type="entry name" value="Cyt_P450_sf"/>
</dbReference>
<dbReference type="GO" id="GO:0016705">
    <property type="term" value="F:oxidoreductase activity, acting on paired donors, with incorporation or reduction of molecular oxygen"/>
    <property type="evidence" value="ECO:0007669"/>
    <property type="project" value="InterPro"/>
</dbReference>
<dbReference type="PANTHER" id="PTHR46696:SF1">
    <property type="entry name" value="CYTOCHROME P450 YJIB-RELATED"/>
    <property type="match status" value="1"/>
</dbReference>
<name>A0AAX3YTD2_RHOOP</name>
<keyword evidence="5 7" id="KW-0408">Iron</keyword>
<evidence type="ECO:0000256" key="3">
    <source>
        <dbReference type="ARBA" id="ARBA00022723"/>
    </source>
</evidence>
<evidence type="ECO:0000256" key="6">
    <source>
        <dbReference type="ARBA" id="ARBA00023033"/>
    </source>
</evidence>
<dbReference type="RefSeq" id="WP_269591945.1">
    <property type="nucleotide sequence ID" value="NZ_CP130954.1"/>
</dbReference>
<evidence type="ECO:0000256" key="2">
    <source>
        <dbReference type="ARBA" id="ARBA00022617"/>
    </source>
</evidence>
<keyword evidence="9" id="KW-0614">Plasmid</keyword>
<dbReference type="GO" id="GO:0020037">
    <property type="term" value="F:heme binding"/>
    <property type="evidence" value="ECO:0007669"/>
    <property type="project" value="InterPro"/>
</dbReference>
<evidence type="ECO:0000313" key="11">
    <source>
        <dbReference type="Proteomes" id="UP001231166"/>
    </source>
</evidence>
<evidence type="ECO:0000313" key="9">
    <source>
        <dbReference type="EMBL" id="WLF51409.1"/>
    </source>
</evidence>
<dbReference type="AlphaFoldDB" id="A0AAX3YTD2"/>
<dbReference type="Pfam" id="PF00067">
    <property type="entry name" value="p450"/>
    <property type="match status" value="1"/>
</dbReference>
<geneLocation type="plasmid" evidence="9 11">
    <name>pRho-VOC14-C342</name>
</geneLocation>
<dbReference type="GO" id="GO:0005506">
    <property type="term" value="F:iron ion binding"/>
    <property type="evidence" value="ECO:0007669"/>
    <property type="project" value="InterPro"/>
</dbReference>
<accession>A0AAX3YTD2</accession>
<proteinExistence type="inferred from homology"/>
<keyword evidence="2 7" id="KW-0349">Heme</keyword>
<sequence>MPTPDSLVIEVPILDEDPFSHEILSSPYGFHERLREAGPVVYLPKYDIYAMGRYEHVHSALQNWETFLSGRGVGLTDFKKEKPWRAPSLLLEADPPDHTGFRKVMNGVLTPRVVRTLRTTFHKAAEELAEKLARRKSFDLVADLAEVYPIKVFPDALGISEEGRENLLPYGALAFNAFGPKNDLLEQALATAAPVQEWIMAQCGREKLAPGGFGAAIWDAADRGEITPEQAPLLVRSLLGAGLDTTVYGIGNTMYGLSLHPEQWETIHSEPNLAKFAFDEALRFESPVQTFFRTTSRSVEVEGIHLAEGTKVLLFLGSANRDPRKWGDTASQLDVRRNAAGHVAFGMGVHQCVGQPVARLEAELVVNALARRIKRIELDGEPVPKLNNTLKGWTSVPVKVTPA</sequence>
<dbReference type="Gene3D" id="1.10.630.10">
    <property type="entry name" value="Cytochrome P450"/>
    <property type="match status" value="1"/>
</dbReference>
<comment type="similarity">
    <text evidence="1 7">Belongs to the cytochrome P450 family.</text>
</comment>
<evidence type="ECO:0000256" key="7">
    <source>
        <dbReference type="RuleBase" id="RU000461"/>
    </source>
</evidence>
<evidence type="ECO:0000313" key="10">
    <source>
        <dbReference type="Proteomes" id="UP001066327"/>
    </source>
</evidence>
<keyword evidence="3 7" id="KW-0479">Metal-binding</keyword>
<dbReference type="InterPro" id="IPR001128">
    <property type="entry name" value="Cyt_P450"/>
</dbReference>
<keyword evidence="10" id="KW-1185">Reference proteome</keyword>
<dbReference type="InterPro" id="IPR002397">
    <property type="entry name" value="Cyt_P450_B"/>
</dbReference>
<evidence type="ECO:0000256" key="1">
    <source>
        <dbReference type="ARBA" id="ARBA00010617"/>
    </source>
</evidence>
<evidence type="ECO:0000256" key="5">
    <source>
        <dbReference type="ARBA" id="ARBA00023004"/>
    </source>
</evidence>
<keyword evidence="4 7" id="KW-0560">Oxidoreductase</keyword>
<dbReference type="GO" id="GO:0004497">
    <property type="term" value="F:monooxygenase activity"/>
    <property type="evidence" value="ECO:0007669"/>
    <property type="project" value="UniProtKB-KW"/>
</dbReference>
<evidence type="ECO:0000313" key="8">
    <source>
        <dbReference type="EMBL" id="MCZ4587592.1"/>
    </source>
</evidence>